<evidence type="ECO:0000313" key="3">
    <source>
        <dbReference type="EMBL" id="PVY39150.1"/>
    </source>
</evidence>
<name>A0A2U1ARW0_9BACT</name>
<dbReference type="Proteomes" id="UP000245959">
    <property type="component" value="Unassembled WGS sequence"/>
</dbReference>
<dbReference type="InterPro" id="IPR012341">
    <property type="entry name" value="6hp_glycosidase-like_sf"/>
</dbReference>
<dbReference type="InterPro" id="IPR008928">
    <property type="entry name" value="6-hairpin_glycosidase_sf"/>
</dbReference>
<dbReference type="InterPro" id="IPR035396">
    <property type="entry name" value="Bac_rhamnosid6H"/>
</dbReference>
<feature type="domain" description="Glycosyl hydrolase family 78 alpha-rhamnosidase N-terminal" evidence="2">
    <location>
        <begin position="27"/>
        <end position="155"/>
    </location>
</feature>
<comment type="caution">
    <text evidence="3">The sequence shown here is derived from an EMBL/GenBank/DDBJ whole genome shotgun (WGS) entry which is preliminary data.</text>
</comment>
<organism evidence="3 4">
    <name type="scientific">Victivallis vadensis</name>
    <dbReference type="NCBI Taxonomy" id="172901"/>
    <lineage>
        <taxon>Bacteria</taxon>
        <taxon>Pseudomonadati</taxon>
        <taxon>Lentisphaerota</taxon>
        <taxon>Lentisphaeria</taxon>
        <taxon>Victivallales</taxon>
        <taxon>Victivallaceae</taxon>
        <taxon>Victivallis</taxon>
    </lineage>
</organism>
<dbReference type="AlphaFoldDB" id="A0A2U1ARW0"/>
<proteinExistence type="predicted"/>
<gene>
    <name evidence="3" type="ORF">C8D82_12225</name>
</gene>
<dbReference type="GeneID" id="78296063"/>
<evidence type="ECO:0000259" key="1">
    <source>
        <dbReference type="Pfam" id="PF17389"/>
    </source>
</evidence>
<dbReference type="PANTHER" id="PTHR34987">
    <property type="entry name" value="C, PUTATIVE (AFU_ORTHOLOGUE AFUA_3G02880)-RELATED"/>
    <property type="match status" value="1"/>
</dbReference>
<dbReference type="RefSeq" id="WP_116884771.1">
    <property type="nucleotide sequence ID" value="NZ_CABMMC010000010.1"/>
</dbReference>
<feature type="domain" description="Alpha-L-rhamnosidase six-hairpin glycosidase" evidence="1">
    <location>
        <begin position="184"/>
        <end position="506"/>
    </location>
</feature>
<dbReference type="SUPFAM" id="SSF48208">
    <property type="entry name" value="Six-hairpin glycosidases"/>
    <property type="match status" value="1"/>
</dbReference>
<dbReference type="Gene3D" id="1.50.10.10">
    <property type="match status" value="1"/>
</dbReference>
<reference evidence="3 4" key="1">
    <citation type="submission" date="2018-04" db="EMBL/GenBank/DDBJ databases">
        <title>Genomic Encyclopedia of Type Strains, Phase IV (KMG-IV): sequencing the most valuable type-strain genomes for metagenomic binning, comparative biology and taxonomic classification.</title>
        <authorList>
            <person name="Goeker M."/>
        </authorList>
    </citation>
    <scope>NUCLEOTIDE SEQUENCE [LARGE SCALE GENOMIC DNA]</scope>
    <source>
        <strain evidence="3 4">DSM 14823</strain>
    </source>
</reference>
<accession>A0A2U1ARW0</accession>
<dbReference type="GO" id="GO:0005975">
    <property type="term" value="P:carbohydrate metabolic process"/>
    <property type="evidence" value="ECO:0007669"/>
    <property type="project" value="InterPro"/>
</dbReference>
<dbReference type="InterPro" id="IPR049164">
    <property type="entry name" value="Glyco_hydro_78_N"/>
</dbReference>
<dbReference type="PANTHER" id="PTHR34987:SF2">
    <property type="entry name" value="B, PUTATIVE (AFU_ORTHOLOGUE AFUA_7G05040)-RELATED"/>
    <property type="match status" value="1"/>
</dbReference>
<protein>
    <submittedName>
        <fullName evidence="3">Alpha-L-rhamnosidase-like protein</fullName>
    </submittedName>
</protein>
<dbReference type="EMBL" id="QEKH01000022">
    <property type="protein sequence ID" value="PVY39150.1"/>
    <property type="molecule type" value="Genomic_DNA"/>
</dbReference>
<evidence type="ECO:0000259" key="2">
    <source>
        <dbReference type="Pfam" id="PF21104"/>
    </source>
</evidence>
<evidence type="ECO:0000313" key="4">
    <source>
        <dbReference type="Proteomes" id="UP000245959"/>
    </source>
</evidence>
<dbReference type="Pfam" id="PF17389">
    <property type="entry name" value="Bac_rhamnosid6H"/>
    <property type="match status" value="1"/>
</dbReference>
<keyword evidence="4" id="KW-1185">Reference proteome</keyword>
<dbReference type="Pfam" id="PF21104">
    <property type="entry name" value="Glyco_hydro_78_N"/>
    <property type="match status" value="1"/>
</dbReference>
<sequence>MANCDKELLRQVRVLKPKLEHWEVAPEQQVAFAADSTAWQGYAAIGVGPVAGVLNRPFAAGERFLLDFGEHSVGRLKLAMRTTGKPADAPVRLKLLFAELPQEIAEADRPFTGYLCRSWIQEETVTIDEIPATVVLPRRYAMRYLLLEVVGTPDRLVFDDIRFIAQSAVGRRLPPPPPGVPERLARLDAIALRTLRDCMQELFEDGPKRDRRLWLGDLYLQAKVDRVSFRRFDLVERSIALLAAFTSEQGQVVSSVYEKPVPAPGNWLADYPLLFPALIREHTQAAGGAEFAARYYDTALRQLEPMRQSWGDTPCPHSEHWAFIDWSEKLDKTTALAGVYLFGLRNAAALAELLGRESDRAALLAEAEKRSLRLRRELRDPRTGLFVSGPDRQLSYASQIWMILGGAVPPEDAGTLLRKLASAPEAIRPVTPFLHHFLLEAWAVAGEFEQLFRHLQEYWGKMADCGADTFQEVFDPDNPYRTPYGDVRLNSACHAWSCAPAYFIRRYRDRIPG</sequence>
<dbReference type="OrthoDB" id="9815108at2"/>